<evidence type="ECO:0000313" key="1">
    <source>
        <dbReference type="EMBL" id="TPN89124.1"/>
    </source>
</evidence>
<protein>
    <submittedName>
        <fullName evidence="1">Uncharacterized protein</fullName>
    </submittedName>
</protein>
<dbReference type="RefSeq" id="WP_140589402.1">
    <property type="nucleotide sequence ID" value="NZ_VFWZ01000001.1"/>
</dbReference>
<gene>
    <name evidence="1" type="ORF">FHK87_02565</name>
</gene>
<organism evidence="1 2">
    <name type="scientific">Aquimarina algicola</name>
    <dbReference type="NCBI Taxonomy" id="2589995"/>
    <lineage>
        <taxon>Bacteria</taxon>
        <taxon>Pseudomonadati</taxon>
        <taxon>Bacteroidota</taxon>
        <taxon>Flavobacteriia</taxon>
        <taxon>Flavobacteriales</taxon>
        <taxon>Flavobacteriaceae</taxon>
        <taxon>Aquimarina</taxon>
    </lineage>
</organism>
<sequence>MTTNTEKTDTSTTKSKIKTGKTKINNTDSLLNKLDSINAFRLHIYTQKKRLNKTFSVDRFECFWSFDPQKNNEILLFGVLENSDRVWRLMILDGEESFEDFEKKWFNDQIDAVFKDVNFNKNKDFIIYSREKSGNGGRFYDVYTFYNKERRFYYSEELSGGNFQLDKKSKTASTFWKFGINENITQTFRFRGDGMIHYTEVLNNKVFKKDTIDYLVTTYKKYKYKQLLETKIDTTEFDGW</sequence>
<dbReference type="Proteomes" id="UP000315540">
    <property type="component" value="Unassembled WGS sequence"/>
</dbReference>
<comment type="caution">
    <text evidence="1">The sequence shown here is derived from an EMBL/GenBank/DDBJ whole genome shotgun (WGS) entry which is preliminary data.</text>
</comment>
<dbReference type="EMBL" id="VFWZ01000001">
    <property type="protein sequence ID" value="TPN89124.1"/>
    <property type="molecule type" value="Genomic_DNA"/>
</dbReference>
<reference evidence="1 2" key="1">
    <citation type="submission" date="2019-06" db="EMBL/GenBank/DDBJ databases">
        <authorList>
            <person name="Meng X."/>
        </authorList>
    </citation>
    <scope>NUCLEOTIDE SEQUENCE [LARGE SCALE GENOMIC DNA]</scope>
    <source>
        <strain evidence="1 2">M625</strain>
    </source>
</reference>
<accession>A0A504JEL8</accession>
<dbReference type="AlphaFoldDB" id="A0A504JEL8"/>
<dbReference type="NCBIfam" id="NF047539">
    <property type="entry name" value="XAC2610_fam"/>
    <property type="match status" value="1"/>
</dbReference>
<keyword evidence="2" id="KW-1185">Reference proteome</keyword>
<dbReference type="InterPro" id="IPR058087">
    <property type="entry name" value="XAC2610_dom"/>
</dbReference>
<name>A0A504JEL8_9FLAO</name>
<evidence type="ECO:0000313" key="2">
    <source>
        <dbReference type="Proteomes" id="UP000315540"/>
    </source>
</evidence>
<proteinExistence type="predicted"/>